<keyword evidence="7" id="KW-1185">Reference proteome</keyword>
<dbReference type="InterPro" id="IPR000172">
    <property type="entry name" value="GMC_OxRdtase_N"/>
</dbReference>
<reference evidence="6" key="2">
    <citation type="submission" date="2023-05" db="EMBL/GenBank/DDBJ databases">
        <authorList>
            <person name="Fouks B."/>
        </authorList>
    </citation>
    <scope>NUCLEOTIDE SEQUENCE</scope>
    <source>
        <strain evidence="6">Stay&amp;Tobe</strain>
        <tissue evidence="6">Testes</tissue>
    </source>
</reference>
<dbReference type="PANTHER" id="PTHR11552:SF216">
    <property type="entry name" value="GLUCOSE-METHANOL-CHOLINE OXIDOREDUCTASE N-TERMINAL DOMAIN-CONTAINING PROTEIN"/>
    <property type="match status" value="1"/>
</dbReference>
<dbReference type="GO" id="GO:0016614">
    <property type="term" value="F:oxidoreductase activity, acting on CH-OH group of donors"/>
    <property type="evidence" value="ECO:0007669"/>
    <property type="project" value="InterPro"/>
</dbReference>
<evidence type="ECO:0000256" key="3">
    <source>
        <dbReference type="SAM" id="SignalP"/>
    </source>
</evidence>
<evidence type="ECO:0000313" key="7">
    <source>
        <dbReference type="Proteomes" id="UP001233999"/>
    </source>
</evidence>
<dbReference type="InterPro" id="IPR036188">
    <property type="entry name" value="FAD/NAD-bd_sf"/>
</dbReference>
<proteinExistence type="inferred from homology"/>
<keyword evidence="2" id="KW-0274">FAD</keyword>
<evidence type="ECO:0000313" key="6">
    <source>
        <dbReference type="EMBL" id="KAJ9599630.1"/>
    </source>
</evidence>
<dbReference type="InterPro" id="IPR012132">
    <property type="entry name" value="GMC_OxRdtase"/>
</dbReference>
<name>A0AAD8AIB6_DIPPU</name>
<protein>
    <recommendedName>
        <fullName evidence="8">Glucose-methanol-choline oxidoreductase N-terminal domain-containing protein</fullName>
    </recommendedName>
</protein>
<feature type="non-terminal residue" evidence="6">
    <location>
        <position position="1"/>
    </location>
</feature>
<keyword evidence="2" id="KW-0285">Flavoprotein</keyword>
<feature type="domain" description="Glucose-methanol-choline oxidoreductase C-terminal" evidence="5">
    <location>
        <begin position="419"/>
        <end position="471"/>
    </location>
</feature>
<organism evidence="6 7">
    <name type="scientific">Diploptera punctata</name>
    <name type="common">Pacific beetle cockroach</name>
    <dbReference type="NCBI Taxonomy" id="6984"/>
    <lineage>
        <taxon>Eukaryota</taxon>
        <taxon>Metazoa</taxon>
        <taxon>Ecdysozoa</taxon>
        <taxon>Arthropoda</taxon>
        <taxon>Hexapoda</taxon>
        <taxon>Insecta</taxon>
        <taxon>Pterygota</taxon>
        <taxon>Neoptera</taxon>
        <taxon>Polyneoptera</taxon>
        <taxon>Dictyoptera</taxon>
        <taxon>Blattodea</taxon>
        <taxon>Blaberoidea</taxon>
        <taxon>Blaberidae</taxon>
        <taxon>Diplopterinae</taxon>
        <taxon>Diploptera</taxon>
    </lineage>
</organism>
<evidence type="ECO:0000256" key="1">
    <source>
        <dbReference type="ARBA" id="ARBA00010790"/>
    </source>
</evidence>
<dbReference type="PIRSF" id="PIRSF000137">
    <property type="entry name" value="Alcohol_oxidase"/>
    <property type="match status" value="1"/>
</dbReference>
<dbReference type="Proteomes" id="UP001233999">
    <property type="component" value="Unassembled WGS sequence"/>
</dbReference>
<reference evidence="6" key="1">
    <citation type="journal article" date="2023" name="IScience">
        <title>Live-bearing cockroach genome reveals convergent evolutionary mechanisms linked to viviparity in insects and beyond.</title>
        <authorList>
            <person name="Fouks B."/>
            <person name="Harrison M.C."/>
            <person name="Mikhailova A.A."/>
            <person name="Marchal E."/>
            <person name="English S."/>
            <person name="Carruthers M."/>
            <person name="Jennings E.C."/>
            <person name="Chiamaka E.L."/>
            <person name="Frigard R.A."/>
            <person name="Pippel M."/>
            <person name="Attardo G.M."/>
            <person name="Benoit J.B."/>
            <person name="Bornberg-Bauer E."/>
            <person name="Tobe S.S."/>
        </authorList>
    </citation>
    <scope>NUCLEOTIDE SEQUENCE</scope>
    <source>
        <strain evidence="6">Stay&amp;Tobe</strain>
    </source>
</reference>
<comment type="cofactor">
    <cofactor evidence="2">
        <name>FAD</name>
        <dbReference type="ChEBI" id="CHEBI:57692"/>
    </cofactor>
</comment>
<dbReference type="Pfam" id="PF00732">
    <property type="entry name" value="GMC_oxred_N"/>
    <property type="match status" value="1"/>
</dbReference>
<keyword evidence="3" id="KW-0732">Signal</keyword>
<dbReference type="EMBL" id="JASPKZ010000779">
    <property type="protein sequence ID" value="KAJ9599630.1"/>
    <property type="molecule type" value="Genomic_DNA"/>
</dbReference>
<evidence type="ECO:0008006" key="8">
    <source>
        <dbReference type="Google" id="ProtNLM"/>
    </source>
</evidence>
<dbReference type="Gene3D" id="3.30.560.10">
    <property type="entry name" value="Glucose Oxidase, domain 3"/>
    <property type="match status" value="1"/>
</dbReference>
<dbReference type="SUPFAM" id="SSF51905">
    <property type="entry name" value="FAD/NAD(P)-binding domain"/>
    <property type="match status" value="1"/>
</dbReference>
<comment type="caution">
    <text evidence="6">The sequence shown here is derived from an EMBL/GenBank/DDBJ whole genome shotgun (WGS) entry which is preliminary data.</text>
</comment>
<comment type="similarity">
    <text evidence="1">Belongs to the GMC oxidoreductase family.</text>
</comment>
<dbReference type="SUPFAM" id="SSF54373">
    <property type="entry name" value="FAD-linked reductases, C-terminal domain"/>
    <property type="match status" value="1"/>
</dbReference>
<dbReference type="GO" id="GO:0050660">
    <property type="term" value="F:flavin adenine dinucleotide binding"/>
    <property type="evidence" value="ECO:0007669"/>
    <property type="project" value="InterPro"/>
</dbReference>
<evidence type="ECO:0000259" key="4">
    <source>
        <dbReference type="Pfam" id="PF00732"/>
    </source>
</evidence>
<gene>
    <name evidence="6" type="ORF">L9F63_026521</name>
</gene>
<feature type="chain" id="PRO_5042137977" description="Glucose-methanol-choline oxidoreductase N-terminal domain-containing protein" evidence="3">
    <location>
        <begin position="21"/>
        <end position="527"/>
    </location>
</feature>
<feature type="binding site" evidence="2">
    <location>
        <position position="224"/>
    </location>
    <ligand>
        <name>FAD</name>
        <dbReference type="ChEBI" id="CHEBI:57692"/>
    </ligand>
</feature>
<accession>A0AAD8AIB6</accession>
<dbReference type="PANTHER" id="PTHR11552">
    <property type="entry name" value="GLUCOSE-METHANOL-CHOLINE GMC OXIDOREDUCTASE"/>
    <property type="match status" value="1"/>
</dbReference>
<dbReference type="Gene3D" id="3.50.50.60">
    <property type="entry name" value="FAD/NAD(P)-binding domain"/>
    <property type="match status" value="2"/>
</dbReference>
<evidence type="ECO:0000259" key="5">
    <source>
        <dbReference type="Pfam" id="PF05199"/>
    </source>
</evidence>
<dbReference type="Pfam" id="PF05199">
    <property type="entry name" value="GMC_oxred_C"/>
    <property type="match status" value="1"/>
</dbReference>
<feature type="signal peptide" evidence="3">
    <location>
        <begin position="1"/>
        <end position="20"/>
    </location>
</feature>
<sequence>LKNVIVQTILVVLLFKNVQSQSQTLLETLLELYDGNPRNPEGMPRDTSVFKPEYDFIVVGAGSGGSVVANPFDRSSRMVSSAIRSSSWWYKCNKLYDIYKRHKRDYDQWEKLGNKGWSYNDVFPYFLKSEDIGIRELLNSPYHSTGGYLNVQEAAYKTPLSPAFLEAGRELGHRVGDPSAESQLGFSYAQATIRNGTRCSASKAFFLRPVRNRPNLYISKRAIVTKILINPKTNRAFGVEVVKNNRMFKVRARREVILSAGVFNSPQLLMLSGVGPREHLEELGIPVLKDAKVGYNLQDHVSMAGLAFFVNDSISLVESRLIVNPAYGLDYLINRKGPLTLPGGTEAVAFYRTKHSNNSNPEDSDWPDLEIVFAPGALTGDTAGSLRRGLGITEQLYRQVFQPSAGRDAYGLVPILLQPRSRGRVKLRSKNPFHAPLLYPNYFDNEFDLRVMMEGVKHAIALSQTKALQKFGSTLLKRLSQDARAWSSHQILTGNAPLEQSPRLFNIKWELARWDLIRIPMQWSTRN</sequence>
<dbReference type="InterPro" id="IPR007867">
    <property type="entry name" value="GMC_OxRtase_C"/>
</dbReference>
<evidence type="ECO:0000256" key="2">
    <source>
        <dbReference type="PIRSR" id="PIRSR000137-2"/>
    </source>
</evidence>
<feature type="domain" description="Glucose-methanol-choline oxidoreductase N-terminal" evidence="4">
    <location>
        <begin position="99"/>
        <end position="301"/>
    </location>
</feature>
<dbReference type="AlphaFoldDB" id="A0AAD8AIB6"/>